<dbReference type="InterPro" id="IPR005025">
    <property type="entry name" value="FMN_Rdtase-like_dom"/>
</dbReference>
<proteinExistence type="inferred from homology"/>
<dbReference type="NCBIfam" id="NF002999">
    <property type="entry name" value="PRK03767.1"/>
    <property type="match status" value="1"/>
</dbReference>
<dbReference type="Gene3D" id="3.40.50.360">
    <property type="match status" value="1"/>
</dbReference>
<dbReference type="OrthoDB" id="9801479at2"/>
<dbReference type="GO" id="GO:0016020">
    <property type="term" value="C:membrane"/>
    <property type="evidence" value="ECO:0007669"/>
    <property type="project" value="TreeGrafter"/>
</dbReference>
<dbReference type="GO" id="GO:0003955">
    <property type="term" value="F:NAD(P)H dehydrogenase (quinone) activity"/>
    <property type="evidence" value="ECO:0007669"/>
    <property type="project" value="UniProtKB-EC"/>
</dbReference>
<dbReference type="EMBL" id="CP041692">
    <property type="protein sequence ID" value="QDP94918.1"/>
    <property type="molecule type" value="Genomic_DNA"/>
</dbReference>
<keyword evidence="4" id="KW-1185">Reference proteome</keyword>
<evidence type="ECO:0000259" key="2">
    <source>
        <dbReference type="PROSITE" id="PS50902"/>
    </source>
</evidence>
<evidence type="ECO:0000256" key="1">
    <source>
        <dbReference type="ARBA" id="ARBA00006961"/>
    </source>
</evidence>
<dbReference type="PANTHER" id="PTHR30546:SF23">
    <property type="entry name" value="FLAVOPROTEIN-LIKE PROTEIN YCP4-RELATED"/>
    <property type="match status" value="1"/>
</dbReference>
<evidence type="ECO:0000313" key="3">
    <source>
        <dbReference type="EMBL" id="QDP94918.1"/>
    </source>
</evidence>
<evidence type="ECO:0000313" key="4">
    <source>
        <dbReference type="Proteomes" id="UP000319263"/>
    </source>
</evidence>
<accession>A0A516PUP6</accession>
<dbReference type="GO" id="GO:0010181">
    <property type="term" value="F:FMN binding"/>
    <property type="evidence" value="ECO:0007669"/>
    <property type="project" value="InterPro"/>
</dbReference>
<gene>
    <name evidence="3" type="primary">wrbA</name>
    <name evidence="3" type="ORF">FOE78_02390</name>
</gene>
<feature type="domain" description="Flavodoxin-like" evidence="2">
    <location>
        <begin position="7"/>
        <end position="179"/>
    </location>
</feature>
<comment type="similarity">
    <text evidence="1">Belongs to the WrbA family.</text>
</comment>
<dbReference type="InterPro" id="IPR029039">
    <property type="entry name" value="Flavoprotein-like_sf"/>
</dbReference>
<dbReference type="EC" id="1.6.5.2" evidence="3"/>
<dbReference type="AlphaFoldDB" id="A0A516PUP6"/>
<protein>
    <submittedName>
        <fullName evidence="3">NAD(P)H:quinone oxidoreductase</fullName>
        <ecNumber evidence="3">1.6.5.2</ecNumber>
    </submittedName>
</protein>
<sequence length="202" mass="21647">MSESVKTAVIYYSSTGNIHRLAEAAVEGAEKAGSEVRLRRIRENAPQAAIASNEAWAAHAAATADIPVAELDDLDWADVVIFGAPTRYGNIPSQLQQFIDTTNPLWLQGKLADKVYTAFTSTQTAHGGQESTLLSLYTTLYHWGGIVVAPGYTDPIQFQTGNPYGTSHIAVSEPSEVTLDGLRYQARRAVEIAGALKAGRAA</sequence>
<keyword evidence="3" id="KW-0560">Oxidoreductase</keyword>
<dbReference type="Proteomes" id="UP000319263">
    <property type="component" value="Chromosome"/>
</dbReference>
<dbReference type="Pfam" id="PF03358">
    <property type="entry name" value="FMN_red"/>
    <property type="match status" value="1"/>
</dbReference>
<name>A0A516PUP6_9ACTN</name>
<organism evidence="3 4">
    <name type="scientific">Microlunatus elymi</name>
    <dbReference type="NCBI Taxonomy" id="2596828"/>
    <lineage>
        <taxon>Bacteria</taxon>
        <taxon>Bacillati</taxon>
        <taxon>Actinomycetota</taxon>
        <taxon>Actinomycetes</taxon>
        <taxon>Propionibacteriales</taxon>
        <taxon>Propionibacteriaceae</taxon>
        <taxon>Microlunatus</taxon>
    </lineage>
</organism>
<dbReference type="InterPro" id="IPR010089">
    <property type="entry name" value="Flavoprotein_WrbA-like"/>
</dbReference>
<dbReference type="RefSeq" id="WP_143984903.1">
    <property type="nucleotide sequence ID" value="NZ_CP041692.1"/>
</dbReference>
<reference evidence="3 4" key="1">
    <citation type="submission" date="2019-07" db="EMBL/GenBank/DDBJ databases">
        <title>Microlunatus dokdonensis sp. nov. isolated from the rhizospheric soil of the wild plant Elymus tsukushiensis.</title>
        <authorList>
            <person name="Ghim S.-Y."/>
            <person name="Hwang Y.-J."/>
            <person name="Son J.-S."/>
            <person name="Shin J.-H."/>
        </authorList>
    </citation>
    <scope>NUCLEOTIDE SEQUENCE [LARGE SCALE GENOMIC DNA]</scope>
    <source>
        <strain evidence="3 4">KUDC0627</strain>
    </source>
</reference>
<dbReference type="PROSITE" id="PS50902">
    <property type="entry name" value="FLAVODOXIN_LIKE"/>
    <property type="match status" value="1"/>
</dbReference>
<dbReference type="NCBIfam" id="TIGR01755">
    <property type="entry name" value="flav_wrbA"/>
    <property type="match status" value="1"/>
</dbReference>
<dbReference type="InterPro" id="IPR008254">
    <property type="entry name" value="Flavodoxin/NO_synth"/>
</dbReference>
<dbReference type="SUPFAM" id="SSF52218">
    <property type="entry name" value="Flavoproteins"/>
    <property type="match status" value="1"/>
</dbReference>
<dbReference type="FunFam" id="3.40.50.360:FF:000001">
    <property type="entry name" value="NAD(P)H dehydrogenase (Quinone) FQR1-like"/>
    <property type="match status" value="1"/>
</dbReference>
<dbReference type="KEGG" id="mik:FOE78_02390"/>
<dbReference type="PANTHER" id="PTHR30546">
    <property type="entry name" value="FLAVODOXIN-RELATED PROTEIN WRBA-RELATED"/>
    <property type="match status" value="1"/>
</dbReference>